<dbReference type="InterPro" id="IPR029058">
    <property type="entry name" value="AB_hydrolase_fold"/>
</dbReference>
<dbReference type="InterPro" id="IPR000073">
    <property type="entry name" value="AB_hydrolase_1"/>
</dbReference>
<dbReference type="PANTHER" id="PTHR43798:SF33">
    <property type="entry name" value="HYDROLASE, PUTATIVE (AFU_ORTHOLOGUE AFUA_2G14860)-RELATED"/>
    <property type="match status" value="1"/>
</dbReference>
<dbReference type="SUPFAM" id="SSF53474">
    <property type="entry name" value="alpha/beta-Hydrolases"/>
    <property type="match status" value="1"/>
</dbReference>
<reference evidence="2" key="1">
    <citation type="submission" date="2020-11" db="EMBL/GenBank/DDBJ databases">
        <authorList>
            <consortium name="DOE Joint Genome Institute"/>
            <person name="Ahrendt S."/>
            <person name="Riley R."/>
            <person name="Andreopoulos W."/>
            <person name="Labutti K."/>
            <person name="Pangilinan J."/>
            <person name="Ruiz-Duenas F.J."/>
            <person name="Barrasa J.M."/>
            <person name="Sanchez-Garcia M."/>
            <person name="Camarero S."/>
            <person name="Miyauchi S."/>
            <person name="Serrano A."/>
            <person name="Linde D."/>
            <person name="Babiker R."/>
            <person name="Drula E."/>
            <person name="Ayuso-Fernandez I."/>
            <person name="Pacheco R."/>
            <person name="Padilla G."/>
            <person name="Ferreira P."/>
            <person name="Barriuso J."/>
            <person name="Kellner H."/>
            <person name="Castanera R."/>
            <person name="Alfaro M."/>
            <person name="Ramirez L."/>
            <person name="Pisabarro A.G."/>
            <person name="Kuo A."/>
            <person name="Tritt A."/>
            <person name="Lipzen A."/>
            <person name="He G."/>
            <person name="Yan M."/>
            <person name="Ng V."/>
            <person name="Cullen D."/>
            <person name="Martin F."/>
            <person name="Rosso M.-N."/>
            <person name="Henrissat B."/>
            <person name="Hibbett D."/>
            <person name="Martinez A.T."/>
            <person name="Grigoriev I.V."/>
        </authorList>
    </citation>
    <scope>NUCLEOTIDE SEQUENCE</scope>
    <source>
        <strain evidence="2">MF-IS2</strain>
    </source>
</reference>
<dbReference type="Gene3D" id="3.40.50.1820">
    <property type="entry name" value="alpha/beta hydrolase"/>
    <property type="match status" value="1"/>
</dbReference>
<dbReference type="PANTHER" id="PTHR43798">
    <property type="entry name" value="MONOACYLGLYCEROL LIPASE"/>
    <property type="match status" value="1"/>
</dbReference>
<dbReference type="Proteomes" id="UP000807342">
    <property type="component" value="Unassembled WGS sequence"/>
</dbReference>
<gene>
    <name evidence="2" type="ORF">P691DRAFT_776358</name>
</gene>
<evidence type="ECO:0000313" key="3">
    <source>
        <dbReference type="Proteomes" id="UP000807342"/>
    </source>
</evidence>
<proteinExistence type="predicted"/>
<dbReference type="GO" id="GO:0016020">
    <property type="term" value="C:membrane"/>
    <property type="evidence" value="ECO:0007669"/>
    <property type="project" value="TreeGrafter"/>
</dbReference>
<protein>
    <submittedName>
        <fullName evidence="2">Alpha/beta-hydrolase</fullName>
    </submittedName>
</protein>
<feature type="domain" description="AB hydrolase-1" evidence="1">
    <location>
        <begin position="85"/>
        <end position="326"/>
    </location>
</feature>
<name>A0A9P5X9X2_9AGAR</name>
<accession>A0A9P5X9X2</accession>
<dbReference type="AlphaFoldDB" id="A0A9P5X9X2"/>
<evidence type="ECO:0000313" key="2">
    <source>
        <dbReference type="EMBL" id="KAF9447133.1"/>
    </source>
</evidence>
<evidence type="ECO:0000259" key="1">
    <source>
        <dbReference type="Pfam" id="PF12697"/>
    </source>
</evidence>
<dbReference type="InterPro" id="IPR050266">
    <property type="entry name" value="AB_hydrolase_sf"/>
</dbReference>
<organism evidence="2 3">
    <name type="scientific">Macrolepiota fuliginosa MF-IS2</name>
    <dbReference type="NCBI Taxonomy" id="1400762"/>
    <lineage>
        <taxon>Eukaryota</taxon>
        <taxon>Fungi</taxon>
        <taxon>Dikarya</taxon>
        <taxon>Basidiomycota</taxon>
        <taxon>Agaricomycotina</taxon>
        <taxon>Agaricomycetes</taxon>
        <taxon>Agaricomycetidae</taxon>
        <taxon>Agaricales</taxon>
        <taxon>Agaricineae</taxon>
        <taxon>Agaricaceae</taxon>
        <taxon>Macrolepiota</taxon>
    </lineage>
</organism>
<keyword evidence="3" id="KW-1185">Reference proteome</keyword>
<dbReference type="EMBL" id="MU151214">
    <property type="protein sequence ID" value="KAF9447133.1"/>
    <property type="molecule type" value="Genomic_DNA"/>
</dbReference>
<comment type="caution">
    <text evidence="2">The sequence shown here is derived from an EMBL/GenBank/DDBJ whole genome shotgun (WGS) entry which is preliminary data.</text>
</comment>
<sequence>MNGHTATLLDPPSTTPTPPIAVTLAGGAPPTNGVIGHAEVNGVTKHLGTNGRVSRAAGDDTRILVSADGTQIYVNAVGDPSKQAIVFIHGIVWSLMAFDDIFCDPDWTSRLYLVRYDVRGHGRSGKPSADEGWASERFAEDFGAVVDAFKLEKPIVAGWSLGATHLVDILSAYPVDYLRGIINISGITYIDDTVLDRFGTPGSLEWIGQMAGSPNVEEFQAGAVNFIDGCCRTLPYEVRRACLGNIMTQPQSIILRSLTRKQNVETFGNVGRTMLPCLVIYGDSDELIAVHKLPEYHKEWRNVTVEVVEGGSHVPWSKTAERPAALFKEKALRWVDSVMESRL</sequence>
<dbReference type="OrthoDB" id="408373at2759"/>
<dbReference type="Pfam" id="PF12697">
    <property type="entry name" value="Abhydrolase_6"/>
    <property type="match status" value="1"/>
</dbReference>